<dbReference type="AlphaFoldDB" id="A0A0K6FN22"/>
<organism evidence="1 2">
    <name type="scientific">Rhizoctonia solani</name>
    <dbReference type="NCBI Taxonomy" id="456999"/>
    <lineage>
        <taxon>Eukaryota</taxon>
        <taxon>Fungi</taxon>
        <taxon>Dikarya</taxon>
        <taxon>Basidiomycota</taxon>
        <taxon>Agaricomycotina</taxon>
        <taxon>Agaricomycetes</taxon>
        <taxon>Cantharellales</taxon>
        <taxon>Ceratobasidiaceae</taxon>
        <taxon>Rhizoctonia</taxon>
    </lineage>
</organism>
<evidence type="ECO:0000313" key="1">
    <source>
        <dbReference type="EMBL" id="CUA67675.1"/>
    </source>
</evidence>
<dbReference type="Proteomes" id="UP000044841">
    <property type="component" value="Unassembled WGS sequence"/>
</dbReference>
<accession>A0A0K6FN22</accession>
<keyword evidence="2" id="KW-1185">Reference proteome</keyword>
<sequence>MPLASDEPFGPLILETDFEDLAVDVGQDLGVFGKWERPQQENAQLHIALILLKTGYPHPSAQISTFRVQFELDYNPLSVGVTLNIMHDLLLAEIKDLDLGFFEILVWNWKSGCLLVRIKSYLGCVSSCYFDEVHLGVLLSEPQVNRRGCYLPQISLSLYRIPSHSYEEASSGNFFRTSSYPCARPTVTFLFPELDQSYHVLNNELLLDPAPGQVLPLDKVTMAHSSTVTFTINLTLQSIKSEDDNHIDFRIFVSAMHLRRYLTEHTHGLADGPTISIPWNLWGTEATRWFWWNNPNSYDIEWGLWTYGSKFVLIHNEPDSALHDLSVIDFAPRTAMDAHDNSLALQRTPEYKQRLERIVSEGKMLLSAYAKNAFEGELPPVYGDIIGSDVPTTIKTGFAAPVESRLPYRVVTRPQFLPTCEDWSIDGSNIVGLYPGGREDGTILVYRLSYDSDTYSHEALV</sequence>
<protein>
    <submittedName>
        <fullName evidence="1">Uncharacterized protein</fullName>
    </submittedName>
</protein>
<proteinExistence type="predicted"/>
<reference evidence="1 2" key="1">
    <citation type="submission" date="2015-07" db="EMBL/GenBank/DDBJ databases">
        <authorList>
            <person name="Noorani M."/>
        </authorList>
    </citation>
    <scope>NUCLEOTIDE SEQUENCE [LARGE SCALE GENOMIC DNA]</scope>
    <source>
        <strain evidence="1">BBA 69670</strain>
    </source>
</reference>
<name>A0A0K6FN22_9AGAM</name>
<dbReference type="EMBL" id="CYGV01000191">
    <property type="protein sequence ID" value="CUA67675.1"/>
    <property type="molecule type" value="Genomic_DNA"/>
</dbReference>
<gene>
    <name evidence="1" type="ORF">RSOLAG22IIIB_07519</name>
</gene>
<evidence type="ECO:0000313" key="2">
    <source>
        <dbReference type="Proteomes" id="UP000044841"/>
    </source>
</evidence>